<dbReference type="EMBL" id="JAGQNX010000126">
    <property type="protein sequence ID" value="MCA9308640.1"/>
    <property type="molecule type" value="Genomic_DNA"/>
</dbReference>
<feature type="transmembrane region" description="Helical" evidence="1">
    <location>
        <begin position="233"/>
        <end position="249"/>
    </location>
</feature>
<dbReference type="Proteomes" id="UP000740557">
    <property type="component" value="Unassembled WGS sequence"/>
</dbReference>
<name>A0A955EDC2_UNCKA</name>
<proteinExistence type="predicted"/>
<gene>
    <name evidence="2" type="ORF">KC980_03945</name>
</gene>
<keyword evidence="1" id="KW-1133">Transmembrane helix</keyword>
<feature type="transmembrane region" description="Helical" evidence="1">
    <location>
        <begin position="121"/>
        <end position="137"/>
    </location>
</feature>
<sequence>SALTYSLTPLSLYYWHKAMFEDYNLKHIYYSALTLMLMSFTFWLFPSFLLFLGVYSVVYMFQLRSKSRTLAFIKNSLLLGLIFVLFAAVTLFPVIFEYSYARVGTDDPSALRNFGNLSGGIWYQFLMIFSWGIYNVWFPRNMFSYASYYFSQAYLIGIFLMYSVIFVGFYLHKKFTKKLSVSSIYTISIVSLVSTFLVSLFLAKGSQPPLGWIFLYLYDNVPFFSVFRTSDMRFGYTIIFSLLVLLLLMSKYYKSFTFAVCLLFIIFLQTPYLFNGVALRGENIESKYVDRVTSFSTSQQELLDYLNSQNNNRFGFILNTPGIYSGAYTTEDMSMYIGSDLVAKYSPLPFIYASNSGWINPDVYAALTENDNALLHNEFPLLYILDRRDISCPNCMIAQIPETWSIAFKNNLYTLYESSIYKPLVYASDTEFSFKVLSPVKVKIRLQSIKDFSTVSLLFGHSRYWKAYILPYSGDLDCNNECPSSISVLDINDFVALSSSPLNIENVKFQGYGNSWKISKEDITSTYSERYYKLNNDNSLDVDVVLYLNTQKYFYYSFIVSLVSIIIMSVYVKFGHKLKYVLFK</sequence>
<dbReference type="AlphaFoldDB" id="A0A955EDC2"/>
<feature type="transmembrane region" description="Helical" evidence="1">
    <location>
        <begin position="256"/>
        <end position="274"/>
    </location>
</feature>
<feature type="transmembrane region" description="Helical" evidence="1">
    <location>
        <begin position="553"/>
        <end position="574"/>
    </location>
</feature>
<reference evidence="2" key="2">
    <citation type="journal article" date="2021" name="Microbiome">
        <title>Successional dynamics and alternative stable states in a saline activated sludge microbial community over 9 years.</title>
        <authorList>
            <person name="Wang Y."/>
            <person name="Ye J."/>
            <person name="Ju F."/>
            <person name="Liu L."/>
            <person name="Boyd J.A."/>
            <person name="Deng Y."/>
            <person name="Parks D.H."/>
            <person name="Jiang X."/>
            <person name="Yin X."/>
            <person name="Woodcroft B.J."/>
            <person name="Tyson G.W."/>
            <person name="Hugenholtz P."/>
            <person name="Polz M.F."/>
            <person name="Zhang T."/>
        </authorList>
    </citation>
    <scope>NUCLEOTIDE SEQUENCE</scope>
    <source>
        <strain evidence="2">HKST-UBA79</strain>
    </source>
</reference>
<feature type="transmembrane region" description="Helical" evidence="1">
    <location>
        <begin position="210"/>
        <end position="227"/>
    </location>
</feature>
<feature type="transmembrane region" description="Helical" evidence="1">
    <location>
        <begin position="183"/>
        <end position="203"/>
    </location>
</feature>
<protein>
    <submittedName>
        <fullName evidence="2">Uncharacterized protein</fullName>
    </submittedName>
</protein>
<evidence type="ECO:0000313" key="3">
    <source>
        <dbReference type="Proteomes" id="UP000740557"/>
    </source>
</evidence>
<keyword evidence="1" id="KW-0812">Transmembrane</keyword>
<accession>A0A955EDC2</accession>
<reference evidence="2" key="1">
    <citation type="submission" date="2020-04" db="EMBL/GenBank/DDBJ databases">
        <authorList>
            <person name="Zhang T."/>
        </authorList>
    </citation>
    <scope>NUCLEOTIDE SEQUENCE</scope>
    <source>
        <strain evidence="2">HKST-UBA79</strain>
    </source>
</reference>
<feature type="transmembrane region" description="Helical" evidence="1">
    <location>
        <begin position="149"/>
        <end position="171"/>
    </location>
</feature>
<keyword evidence="1" id="KW-0472">Membrane</keyword>
<feature type="non-terminal residue" evidence="2">
    <location>
        <position position="1"/>
    </location>
</feature>
<organism evidence="2 3">
    <name type="scientific">candidate division WWE3 bacterium</name>
    <dbReference type="NCBI Taxonomy" id="2053526"/>
    <lineage>
        <taxon>Bacteria</taxon>
        <taxon>Katanobacteria</taxon>
    </lineage>
</organism>
<evidence type="ECO:0000313" key="2">
    <source>
        <dbReference type="EMBL" id="MCA9308640.1"/>
    </source>
</evidence>
<feature type="transmembrane region" description="Helical" evidence="1">
    <location>
        <begin position="28"/>
        <end position="55"/>
    </location>
</feature>
<feature type="transmembrane region" description="Helical" evidence="1">
    <location>
        <begin position="76"/>
        <end position="101"/>
    </location>
</feature>
<evidence type="ECO:0000256" key="1">
    <source>
        <dbReference type="SAM" id="Phobius"/>
    </source>
</evidence>
<comment type="caution">
    <text evidence="2">The sequence shown here is derived from an EMBL/GenBank/DDBJ whole genome shotgun (WGS) entry which is preliminary data.</text>
</comment>